<dbReference type="CDD" id="cd11874">
    <property type="entry name" value="SH3_CD2AP-like_2"/>
    <property type="match status" value="1"/>
</dbReference>
<feature type="domain" description="SH3" evidence="4">
    <location>
        <begin position="179"/>
        <end position="240"/>
    </location>
</feature>
<feature type="non-terminal residue" evidence="5">
    <location>
        <position position="1"/>
    </location>
</feature>
<gene>
    <name evidence="5" type="ORF">H920_06040</name>
</gene>
<evidence type="ECO:0000256" key="3">
    <source>
        <dbReference type="SAM" id="MobiDB-lite"/>
    </source>
</evidence>
<dbReference type="PANTHER" id="PTHR14167">
    <property type="entry name" value="SH3 DOMAIN-CONTAINING"/>
    <property type="match status" value="1"/>
</dbReference>
<dbReference type="SMART" id="SM00326">
    <property type="entry name" value="SH3"/>
    <property type="match status" value="3"/>
</dbReference>
<dbReference type="GO" id="GO:0016477">
    <property type="term" value="P:cell migration"/>
    <property type="evidence" value="ECO:0007669"/>
    <property type="project" value="TreeGrafter"/>
</dbReference>
<dbReference type="InterPro" id="IPR036028">
    <property type="entry name" value="SH3-like_dom_sf"/>
</dbReference>
<evidence type="ECO:0000256" key="2">
    <source>
        <dbReference type="PROSITE-ProRule" id="PRU00192"/>
    </source>
</evidence>
<organism evidence="5 6">
    <name type="scientific">Fukomys damarensis</name>
    <name type="common">Damaraland mole rat</name>
    <name type="synonym">Cryptomys damarensis</name>
    <dbReference type="NCBI Taxonomy" id="885580"/>
    <lineage>
        <taxon>Eukaryota</taxon>
        <taxon>Metazoa</taxon>
        <taxon>Chordata</taxon>
        <taxon>Craniata</taxon>
        <taxon>Vertebrata</taxon>
        <taxon>Euteleostomi</taxon>
        <taxon>Mammalia</taxon>
        <taxon>Eutheria</taxon>
        <taxon>Euarchontoglires</taxon>
        <taxon>Glires</taxon>
        <taxon>Rodentia</taxon>
        <taxon>Hystricomorpha</taxon>
        <taxon>Bathyergidae</taxon>
        <taxon>Fukomys</taxon>
    </lineage>
</organism>
<feature type="region of interest" description="Disordered" evidence="3">
    <location>
        <begin position="238"/>
        <end position="419"/>
    </location>
</feature>
<feature type="region of interest" description="Disordered" evidence="3">
    <location>
        <begin position="649"/>
        <end position="668"/>
    </location>
</feature>
<dbReference type="OMA" id="KGPRVNK"/>
<evidence type="ECO:0000256" key="1">
    <source>
        <dbReference type="ARBA" id="ARBA00022443"/>
    </source>
</evidence>
<dbReference type="EMBL" id="KN122157">
    <property type="protein sequence ID" value="KFO32479.1"/>
    <property type="molecule type" value="Genomic_DNA"/>
</dbReference>
<dbReference type="PROSITE" id="PS50002">
    <property type="entry name" value="SH3"/>
    <property type="match status" value="3"/>
</dbReference>
<dbReference type="InterPro" id="IPR001452">
    <property type="entry name" value="SH3_domain"/>
</dbReference>
<sequence>EVLVLARYRAKREDELSLALGDVVRRVCRGPTRGWLRGELGDRCGLFPERLVQEIPEALRVTGEVRRPRCARRRRDAKSRVPQRWCKVNFNYSPEQADELKLQTGEIVEVIKEIEDGWWLGKKSGQLGAFPSNFVELLDSGPPSLGNTDRPSVGPGPQQPPKLGSLTYDSPPDYLQTVSHPETYRALFDYQPVAPDELLLQRGDEVKVLRKTTEDQGWWEGECRGRRGVFPDNFVLPPPPVKKLVPRRVASRESVPTKEPKKLMARTSLPTVKKLATAPSGPSKAKTPCGDSQKRPSRDAGSSGSFLIGGPGQPGRKRSKTQAPRQHSAPNQGGDHSKLAKAPSVTRALTRGKTATREKTPPPNKAPNPEKIPASDKVPSPEKTLTLEDNASIPDKTLLPDKVSTTEKTLPLDKNSTPERVFSAHAVPALEVPPKDEALGQKVAPTLEELITPEQVLPEVSLGKCTPSQCLSPEENLQGSGSQSLVAMGAQPQAEGAPLQTNSSERCCRISPFQGESKSQPGSVPALEEVCPLEEAAALRKEVPEKEECTPKDSKEVAPKQQVAPNSQTPQSTKQTPDPQETPALHSLVVETSGNDGGDTDVMLLMHEVTSLRSALERLGLELERKLTEVWEELKSEREKRRLLEVQMMQRTQKSPTRDSKHAQTQTH</sequence>
<keyword evidence="6" id="KW-1185">Reference proteome</keyword>
<feature type="compositionally biased region" description="Polar residues" evidence="3">
    <location>
        <begin position="321"/>
        <end position="331"/>
    </location>
</feature>
<protein>
    <submittedName>
        <fullName evidence="5">SH3 domain-containing protein 21</fullName>
    </submittedName>
</protein>
<dbReference type="eggNOG" id="KOG4348">
    <property type="taxonomic scope" value="Eukaryota"/>
</dbReference>
<evidence type="ECO:0000313" key="6">
    <source>
        <dbReference type="Proteomes" id="UP000028990"/>
    </source>
</evidence>
<evidence type="ECO:0000259" key="4">
    <source>
        <dbReference type="PROSITE" id="PS50002"/>
    </source>
</evidence>
<dbReference type="STRING" id="885580.ENSFDAP00000003152"/>
<dbReference type="Gene3D" id="2.30.30.40">
    <property type="entry name" value="SH3 Domains"/>
    <property type="match status" value="3"/>
</dbReference>
<feature type="compositionally biased region" description="Basic and acidic residues" evidence="3">
    <location>
        <begin position="541"/>
        <end position="558"/>
    </location>
</feature>
<dbReference type="PRINTS" id="PR00452">
    <property type="entry name" value="SH3DOMAIN"/>
</dbReference>
<dbReference type="SUPFAM" id="SSF50044">
    <property type="entry name" value="SH3-domain"/>
    <property type="match status" value="3"/>
</dbReference>
<dbReference type="GO" id="GO:0007015">
    <property type="term" value="P:actin filament organization"/>
    <property type="evidence" value="ECO:0007669"/>
    <property type="project" value="TreeGrafter"/>
</dbReference>
<dbReference type="Proteomes" id="UP000028990">
    <property type="component" value="Unassembled WGS sequence"/>
</dbReference>
<feature type="domain" description="SH3" evidence="4">
    <location>
        <begin position="81"/>
        <end position="140"/>
    </location>
</feature>
<dbReference type="PRINTS" id="PR00499">
    <property type="entry name" value="P67PHOX"/>
</dbReference>
<feature type="region of interest" description="Disordered" evidence="3">
    <location>
        <begin position="138"/>
        <end position="170"/>
    </location>
</feature>
<keyword evidence="1 2" id="KW-0728">SH3 domain</keyword>
<reference evidence="5 6" key="1">
    <citation type="submission" date="2013-11" db="EMBL/GenBank/DDBJ databases">
        <title>The Damaraland mole rat (Fukomys damarensis) genome and evolution of African mole rats.</title>
        <authorList>
            <person name="Gladyshev V.N."/>
            <person name="Fang X."/>
        </authorList>
    </citation>
    <scope>NUCLEOTIDE SEQUENCE [LARGE SCALE GENOMIC DNA]</scope>
    <source>
        <tissue evidence="5">Liver</tissue>
    </source>
</reference>
<proteinExistence type="predicted"/>
<dbReference type="InterPro" id="IPR050384">
    <property type="entry name" value="Endophilin_SH3RF"/>
</dbReference>
<dbReference type="Pfam" id="PF07653">
    <property type="entry name" value="SH3_2"/>
    <property type="match status" value="1"/>
</dbReference>
<feature type="region of interest" description="Disordered" evidence="3">
    <location>
        <begin position="541"/>
        <end position="582"/>
    </location>
</feature>
<feature type="compositionally biased region" description="Polar residues" evidence="3">
    <location>
        <begin position="563"/>
        <end position="579"/>
    </location>
</feature>
<dbReference type="InterPro" id="IPR035468">
    <property type="entry name" value="SH3D21_SH3"/>
</dbReference>
<feature type="domain" description="SH3" evidence="4">
    <location>
        <begin position="1"/>
        <end position="57"/>
    </location>
</feature>
<dbReference type="PANTHER" id="PTHR14167:SF28">
    <property type="entry name" value="SH3 DOMAIN-CONTAINING PROTEIN 21"/>
    <property type="match status" value="1"/>
</dbReference>
<dbReference type="Pfam" id="PF14604">
    <property type="entry name" value="SH3_9"/>
    <property type="match status" value="2"/>
</dbReference>
<dbReference type="CDD" id="cd12142">
    <property type="entry name" value="SH3_D21-like"/>
    <property type="match status" value="1"/>
</dbReference>
<name>A0A091DK21_FUKDA</name>
<accession>A0A091DK21</accession>
<dbReference type="AlphaFoldDB" id="A0A091DK21"/>
<evidence type="ECO:0000313" key="5">
    <source>
        <dbReference type="EMBL" id="KFO32479.1"/>
    </source>
</evidence>